<evidence type="ECO:0000256" key="4">
    <source>
        <dbReference type="SAM" id="MobiDB-lite"/>
    </source>
</evidence>
<feature type="non-terminal residue" evidence="6">
    <location>
        <position position="1"/>
    </location>
</feature>
<accession>A0A316WAC8</accession>
<protein>
    <submittedName>
        <fullName evidence="6">TonB-dependent receptor</fullName>
    </submittedName>
</protein>
<evidence type="ECO:0000256" key="3">
    <source>
        <dbReference type="ARBA" id="ARBA00023237"/>
    </source>
</evidence>
<keyword evidence="2" id="KW-0472">Membrane</keyword>
<dbReference type="InterPro" id="IPR000531">
    <property type="entry name" value="Beta-barrel_TonB"/>
</dbReference>
<comment type="subcellular location">
    <subcellularLocation>
        <location evidence="1">Cell outer membrane</location>
    </subcellularLocation>
</comment>
<name>A0A316WAC8_9FLAO</name>
<dbReference type="Proteomes" id="UP000236413">
    <property type="component" value="Unassembled WGS sequence"/>
</dbReference>
<sequence>YTSTNNRPLNPDEIGNPALRPELSWGLDAAWEIHGRDGTQGSVGGYLRRIDATIRNETLLRDGRWVSTPGKGTRAMAWGIEMDGRMQLARLFRRGPDIELRGNANGKHSRVRDRPGPENRIEDQVPFTASASLDYRISSRWSSGLAYTH</sequence>
<keyword evidence="6" id="KW-0675">Receptor</keyword>
<dbReference type="RefSeq" id="WP_123921595.1">
    <property type="nucleotide sequence ID" value="NZ_PPEG02000051.1"/>
</dbReference>
<evidence type="ECO:0000256" key="2">
    <source>
        <dbReference type="ARBA" id="ARBA00023136"/>
    </source>
</evidence>
<dbReference type="AlphaFoldDB" id="A0A316WAC8"/>
<reference evidence="6 7" key="1">
    <citation type="submission" date="2018-04" db="EMBL/GenBank/DDBJ databases">
        <title>Chryseobacterium oncorhynchi 701B-08T from rainbow trout, and Chryseobacterium viscerum 687B-08T from diseased fish.</title>
        <authorList>
            <person name="Jeong J.-J."/>
            <person name="Lee Y.J."/>
            <person name="Pathiraja D."/>
            <person name="Park B."/>
            <person name="Choi I.-G."/>
            <person name="Kim K.D."/>
        </authorList>
    </citation>
    <scope>NUCLEOTIDE SEQUENCE [LARGE SCALE GENOMIC DNA]</scope>
    <source>
        <strain evidence="6 7">687B-08</strain>
    </source>
</reference>
<comment type="caution">
    <text evidence="6">The sequence shown here is derived from an EMBL/GenBank/DDBJ whole genome shotgun (WGS) entry which is preliminary data.</text>
</comment>
<evidence type="ECO:0000256" key="1">
    <source>
        <dbReference type="ARBA" id="ARBA00004442"/>
    </source>
</evidence>
<feature type="compositionally biased region" description="Basic and acidic residues" evidence="4">
    <location>
        <begin position="112"/>
        <end position="123"/>
    </location>
</feature>
<evidence type="ECO:0000313" key="7">
    <source>
        <dbReference type="Proteomes" id="UP000236413"/>
    </source>
</evidence>
<gene>
    <name evidence="6" type="ORF">C1634_025760</name>
</gene>
<dbReference type="InterPro" id="IPR036942">
    <property type="entry name" value="Beta-barrel_TonB_sf"/>
</dbReference>
<dbReference type="Gene3D" id="2.40.170.20">
    <property type="entry name" value="TonB-dependent receptor, beta-barrel domain"/>
    <property type="match status" value="1"/>
</dbReference>
<dbReference type="Pfam" id="PF00593">
    <property type="entry name" value="TonB_dep_Rec_b-barrel"/>
    <property type="match status" value="1"/>
</dbReference>
<dbReference type="GO" id="GO:0009279">
    <property type="term" value="C:cell outer membrane"/>
    <property type="evidence" value="ECO:0007669"/>
    <property type="project" value="UniProtKB-SubCell"/>
</dbReference>
<evidence type="ECO:0000313" key="6">
    <source>
        <dbReference type="EMBL" id="PWN56951.1"/>
    </source>
</evidence>
<keyword evidence="3" id="KW-0998">Cell outer membrane</keyword>
<feature type="non-terminal residue" evidence="6">
    <location>
        <position position="149"/>
    </location>
</feature>
<feature type="domain" description="TonB-dependent receptor-like beta-barrel" evidence="5">
    <location>
        <begin position="13"/>
        <end position="147"/>
    </location>
</feature>
<dbReference type="EMBL" id="PPEG02000051">
    <property type="protein sequence ID" value="PWN56951.1"/>
    <property type="molecule type" value="Genomic_DNA"/>
</dbReference>
<proteinExistence type="predicted"/>
<feature type="region of interest" description="Disordered" evidence="4">
    <location>
        <begin position="100"/>
        <end position="124"/>
    </location>
</feature>
<evidence type="ECO:0000259" key="5">
    <source>
        <dbReference type="Pfam" id="PF00593"/>
    </source>
</evidence>
<dbReference type="SUPFAM" id="SSF56935">
    <property type="entry name" value="Porins"/>
    <property type="match status" value="1"/>
</dbReference>
<organism evidence="6 7">
    <name type="scientific">Chryseobacterium viscerum</name>
    <dbReference type="NCBI Taxonomy" id="1037377"/>
    <lineage>
        <taxon>Bacteria</taxon>
        <taxon>Pseudomonadati</taxon>
        <taxon>Bacteroidota</taxon>
        <taxon>Flavobacteriia</taxon>
        <taxon>Flavobacteriales</taxon>
        <taxon>Weeksellaceae</taxon>
        <taxon>Chryseobacterium group</taxon>
        <taxon>Chryseobacterium</taxon>
    </lineage>
</organism>